<evidence type="ECO:0000313" key="1">
    <source>
        <dbReference type="EMBL" id="AKM09956.1"/>
    </source>
</evidence>
<dbReference type="InterPro" id="IPR009935">
    <property type="entry name" value="DUF1467"/>
</dbReference>
<dbReference type="AlphaFoldDB" id="A0A0G3XH45"/>
<gene>
    <name evidence="1" type="ORF">AB433_08145</name>
</gene>
<sequence>MQWTSVLAIYLLFWVMSAFLVMPFGIRTHRETGEELIAGQADSAPANFRPGRVAVRASILAAILCAAFYFNYEQGWITASDINFISPPADIVKEQELLRAASNR</sequence>
<dbReference type="EMBL" id="CP011770">
    <property type="protein sequence ID" value="AKM09956.1"/>
    <property type="molecule type" value="Genomic_DNA"/>
</dbReference>
<dbReference type="KEGG" id="cna:AB433_08145"/>
<organism evidence="1 2">
    <name type="scientific">Croceicoccus naphthovorans</name>
    <dbReference type="NCBI Taxonomy" id="1348774"/>
    <lineage>
        <taxon>Bacteria</taxon>
        <taxon>Pseudomonadati</taxon>
        <taxon>Pseudomonadota</taxon>
        <taxon>Alphaproteobacteria</taxon>
        <taxon>Sphingomonadales</taxon>
        <taxon>Erythrobacteraceae</taxon>
        <taxon>Croceicoccus</taxon>
    </lineage>
</organism>
<evidence type="ECO:0000313" key="2">
    <source>
        <dbReference type="Proteomes" id="UP000035287"/>
    </source>
</evidence>
<dbReference type="Pfam" id="PF07330">
    <property type="entry name" value="DUF1467"/>
    <property type="match status" value="1"/>
</dbReference>
<dbReference type="RefSeq" id="WP_047820636.1">
    <property type="nucleotide sequence ID" value="NZ_CP011770.1"/>
</dbReference>
<dbReference type="Proteomes" id="UP000035287">
    <property type="component" value="Chromosome"/>
</dbReference>
<keyword evidence="2" id="KW-1185">Reference proteome</keyword>
<proteinExistence type="predicted"/>
<dbReference type="PATRIC" id="fig|1348774.3.peg.1707"/>
<reference evidence="1 2" key="1">
    <citation type="submission" date="2015-06" db="EMBL/GenBank/DDBJ databases">
        <authorList>
            <person name="Zeng Y."/>
            <person name="Huang Y."/>
        </authorList>
    </citation>
    <scope>NUCLEOTIDE SEQUENCE [LARGE SCALE GENOMIC DNA]</scope>
    <source>
        <strain evidence="1 2">PQ-2</strain>
    </source>
</reference>
<dbReference type="OrthoDB" id="9804637at2"/>
<protein>
    <submittedName>
        <fullName evidence="1">Uncharacterized protein</fullName>
    </submittedName>
</protein>
<dbReference type="STRING" id="1348774.AB433_08145"/>
<name>A0A0G3XH45_9SPHN</name>
<accession>A0A0G3XH45</accession>